<keyword evidence="1" id="KW-0732">Signal</keyword>
<proteinExistence type="predicted"/>
<evidence type="ECO:0000256" key="1">
    <source>
        <dbReference type="SAM" id="SignalP"/>
    </source>
</evidence>
<accession>A0A2M4B3K8</accession>
<dbReference type="AlphaFoldDB" id="A0A2M4B3K8"/>
<feature type="signal peptide" evidence="1">
    <location>
        <begin position="1"/>
        <end position="19"/>
    </location>
</feature>
<reference evidence="2" key="1">
    <citation type="submission" date="2018-01" db="EMBL/GenBank/DDBJ databases">
        <title>An insight into the sialome of Amazonian anophelines.</title>
        <authorList>
            <person name="Ribeiro J.M."/>
            <person name="Scarpassa V."/>
            <person name="Calvo E."/>
        </authorList>
    </citation>
    <scope>NUCLEOTIDE SEQUENCE</scope>
    <source>
        <tissue evidence="2">Salivary glands</tissue>
    </source>
</reference>
<dbReference type="EMBL" id="GGFK01014308">
    <property type="protein sequence ID" value="MBW47629.1"/>
    <property type="molecule type" value="Transcribed_RNA"/>
</dbReference>
<sequence length="99" mass="11112">MNIILVVSILCTLSRHATPLNKSEKNTRTSLSSRVFCSWSDSGSYQSRAIQTSNLTTPRRPMRGRSFSKISRGIFETMLPSLRCPRIFANSTDNGGREE</sequence>
<evidence type="ECO:0000313" key="2">
    <source>
        <dbReference type="EMBL" id="MBW47629.1"/>
    </source>
</evidence>
<feature type="chain" id="PRO_5014934642" evidence="1">
    <location>
        <begin position="20"/>
        <end position="99"/>
    </location>
</feature>
<name>A0A2M4B3K8_9DIPT</name>
<organism evidence="2">
    <name type="scientific">Anopheles triannulatus</name>
    <dbReference type="NCBI Taxonomy" id="58253"/>
    <lineage>
        <taxon>Eukaryota</taxon>
        <taxon>Metazoa</taxon>
        <taxon>Ecdysozoa</taxon>
        <taxon>Arthropoda</taxon>
        <taxon>Hexapoda</taxon>
        <taxon>Insecta</taxon>
        <taxon>Pterygota</taxon>
        <taxon>Neoptera</taxon>
        <taxon>Endopterygota</taxon>
        <taxon>Diptera</taxon>
        <taxon>Nematocera</taxon>
        <taxon>Culicoidea</taxon>
        <taxon>Culicidae</taxon>
        <taxon>Anophelinae</taxon>
        <taxon>Anopheles</taxon>
    </lineage>
</organism>
<protein>
    <submittedName>
        <fullName evidence="2">Putative secreted protein</fullName>
    </submittedName>
</protein>